<sequence>MPAFGIGSLVFLVGQALVSSFVYSQAEKYGSRSPLVVGVSAFVLGVAAAFVFRTIVELAVIELLIVLLYLVGLRVSKRRSVSG</sequence>
<dbReference type="EMBL" id="QQST01000002">
    <property type="protein sequence ID" value="RDI69980.1"/>
    <property type="molecule type" value="Genomic_DNA"/>
</dbReference>
<evidence type="ECO:0000313" key="4">
    <source>
        <dbReference type="Proteomes" id="UP000199289"/>
    </source>
</evidence>
<name>A0A1H1FQH0_9EURY</name>
<dbReference type="EMBL" id="FNKQ01000004">
    <property type="protein sequence ID" value="SDR03187.1"/>
    <property type="molecule type" value="Genomic_DNA"/>
</dbReference>
<accession>A0A1H1FQH0</accession>
<keyword evidence="1" id="KW-1133">Transmembrane helix</keyword>
<dbReference type="Proteomes" id="UP000255421">
    <property type="component" value="Unassembled WGS sequence"/>
</dbReference>
<reference evidence="4" key="2">
    <citation type="submission" date="2016-10" db="EMBL/GenBank/DDBJ databases">
        <authorList>
            <person name="Varghese N."/>
            <person name="Submissions S."/>
        </authorList>
    </citation>
    <scope>NUCLEOTIDE SEQUENCE [LARGE SCALE GENOMIC DNA]</scope>
    <source>
        <strain evidence="4">CGMCC 1.12397</strain>
    </source>
</reference>
<keyword evidence="1" id="KW-0472">Membrane</keyword>
<feature type="transmembrane region" description="Helical" evidence="1">
    <location>
        <begin position="6"/>
        <end position="23"/>
    </location>
</feature>
<organism evidence="3 4">
    <name type="scientific">Halopelagius longus</name>
    <dbReference type="NCBI Taxonomy" id="1236180"/>
    <lineage>
        <taxon>Archaea</taxon>
        <taxon>Methanobacteriati</taxon>
        <taxon>Methanobacteriota</taxon>
        <taxon>Stenosarchaea group</taxon>
        <taxon>Halobacteria</taxon>
        <taxon>Halobacteriales</taxon>
        <taxon>Haloferacaceae</taxon>
    </lineage>
</organism>
<reference evidence="3" key="1">
    <citation type="submission" date="2016-10" db="EMBL/GenBank/DDBJ databases">
        <authorList>
            <person name="de Groot N.N."/>
        </authorList>
    </citation>
    <scope>NUCLEOTIDE SEQUENCE [LARGE SCALE GENOMIC DNA]</scope>
    <source>
        <strain evidence="3">CGMCC 1.12397</strain>
    </source>
</reference>
<evidence type="ECO:0000313" key="5">
    <source>
        <dbReference type="Proteomes" id="UP000255421"/>
    </source>
</evidence>
<keyword evidence="5" id="KW-1185">Reference proteome</keyword>
<reference evidence="2 5" key="3">
    <citation type="submission" date="2018-07" db="EMBL/GenBank/DDBJ databases">
        <title>Genome sequence of extremly halophilic archaeon Halopelagius longus strain BC12-B1.</title>
        <authorList>
            <person name="Zhang X."/>
        </authorList>
    </citation>
    <scope>NUCLEOTIDE SEQUENCE [LARGE SCALE GENOMIC DNA]</scope>
    <source>
        <strain evidence="2 5">BC12-B1</strain>
    </source>
</reference>
<gene>
    <name evidence="2" type="ORF">DWB78_15195</name>
    <name evidence="3" type="ORF">SAMN05216278_3353</name>
</gene>
<dbReference type="OrthoDB" id="204883at2157"/>
<feature type="transmembrane region" description="Helical" evidence="1">
    <location>
        <begin position="58"/>
        <end position="76"/>
    </location>
</feature>
<dbReference type="Proteomes" id="UP000199289">
    <property type="component" value="Unassembled WGS sequence"/>
</dbReference>
<evidence type="ECO:0000256" key="1">
    <source>
        <dbReference type="SAM" id="Phobius"/>
    </source>
</evidence>
<proteinExistence type="predicted"/>
<dbReference type="AlphaFoldDB" id="A0A1H1FQH0"/>
<feature type="transmembrane region" description="Helical" evidence="1">
    <location>
        <begin position="35"/>
        <end position="52"/>
    </location>
</feature>
<keyword evidence="1" id="KW-0812">Transmembrane</keyword>
<protein>
    <submittedName>
        <fullName evidence="2">Sporulation control protein</fullName>
    </submittedName>
</protein>
<dbReference type="RefSeq" id="WP_092538841.1">
    <property type="nucleotide sequence ID" value="NZ_FNKQ01000004.1"/>
</dbReference>
<evidence type="ECO:0000313" key="3">
    <source>
        <dbReference type="EMBL" id="SDR03187.1"/>
    </source>
</evidence>
<evidence type="ECO:0000313" key="2">
    <source>
        <dbReference type="EMBL" id="RDI69980.1"/>
    </source>
</evidence>